<feature type="domain" description="Glyoxalase/fosfomycin resistance/dioxygenase" evidence="1">
    <location>
        <begin position="14"/>
        <end position="133"/>
    </location>
</feature>
<dbReference type="CDD" id="cd06588">
    <property type="entry name" value="PhnB_like"/>
    <property type="match status" value="1"/>
</dbReference>
<organism evidence="2 3">
    <name type="scientific">Tessaracoccus oleiagri</name>
    <dbReference type="NCBI Taxonomy" id="686624"/>
    <lineage>
        <taxon>Bacteria</taxon>
        <taxon>Bacillati</taxon>
        <taxon>Actinomycetota</taxon>
        <taxon>Actinomycetes</taxon>
        <taxon>Propionibacteriales</taxon>
        <taxon>Propionibacteriaceae</taxon>
        <taxon>Tessaracoccus</taxon>
    </lineage>
</organism>
<evidence type="ECO:0000313" key="2">
    <source>
        <dbReference type="EMBL" id="SDL15297.1"/>
    </source>
</evidence>
<dbReference type="Proteomes" id="UP000199475">
    <property type="component" value="Unassembled WGS sequence"/>
</dbReference>
<dbReference type="InterPro" id="IPR004360">
    <property type="entry name" value="Glyas_Fos-R_dOase_dom"/>
</dbReference>
<sequence>MAVTFSPYISFPMNAAEMLGYYQSVFGGEVSIMEYTPEVIEAMGFPVPEGAVAHGELSGGDVTISGGDAVMGEAPDLRNHTYSFMLQPSLERATQLIERLVDDGGEQPMPFDRAPWGAYYGQVIDKYGVLWHFNVS</sequence>
<dbReference type="RefSeq" id="WP_093248595.1">
    <property type="nucleotide sequence ID" value="NZ_FNGP01000001.1"/>
</dbReference>
<dbReference type="PANTHER" id="PTHR33990">
    <property type="entry name" value="PROTEIN YJDN-RELATED"/>
    <property type="match status" value="1"/>
</dbReference>
<dbReference type="InterPro" id="IPR029068">
    <property type="entry name" value="Glyas_Bleomycin-R_OHBP_Dase"/>
</dbReference>
<dbReference type="STRING" id="686624.SAMN04488242_0469"/>
<evidence type="ECO:0000259" key="1">
    <source>
        <dbReference type="Pfam" id="PF00903"/>
    </source>
</evidence>
<proteinExistence type="predicted"/>
<reference evidence="2 3" key="1">
    <citation type="submission" date="2016-10" db="EMBL/GenBank/DDBJ databases">
        <authorList>
            <person name="de Groot N.N."/>
        </authorList>
    </citation>
    <scope>NUCLEOTIDE SEQUENCE [LARGE SCALE GENOMIC DNA]</scope>
    <source>
        <strain evidence="2 3">CGMCC 1.9159</strain>
    </source>
</reference>
<gene>
    <name evidence="2" type="ORF">SAMN04488242_0469</name>
</gene>
<dbReference type="Gene3D" id="3.10.180.10">
    <property type="entry name" value="2,3-Dihydroxybiphenyl 1,2-Dioxygenase, domain 1"/>
    <property type="match status" value="1"/>
</dbReference>
<dbReference type="OrthoDB" id="9795306at2"/>
<accession>A0A1G9HQL9</accession>
<dbReference type="Pfam" id="PF00903">
    <property type="entry name" value="Glyoxalase"/>
    <property type="match status" value="1"/>
</dbReference>
<dbReference type="InterPro" id="IPR028973">
    <property type="entry name" value="PhnB-like"/>
</dbReference>
<dbReference type="SUPFAM" id="SSF54593">
    <property type="entry name" value="Glyoxalase/Bleomycin resistance protein/Dihydroxybiphenyl dioxygenase"/>
    <property type="match status" value="1"/>
</dbReference>
<name>A0A1G9HQL9_9ACTN</name>
<protein>
    <submittedName>
        <fullName evidence="2">PhnB protein</fullName>
    </submittedName>
</protein>
<dbReference type="EMBL" id="FNGP01000001">
    <property type="protein sequence ID" value="SDL15297.1"/>
    <property type="molecule type" value="Genomic_DNA"/>
</dbReference>
<dbReference type="PANTHER" id="PTHR33990:SF1">
    <property type="entry name" value="PROTEIN YJDN"/>
    <property type="match status" value="1"/>
</dbReference>
<dbReference type="AlphaFoldDB" id="A0A1G9HQL9"/>
<keyword evidence="3" id="KW-1185">Reference proteome</keyword>
<evidence type="ECO:0000313" key="3">
    <source>
        <dbReference type="Proteomes" id="UP000199475"/>
    </source>
</evidence>